<comment type="function">
    <text evidence="8">Catalyzes the NADPH-dependent reduction of glutamyl-tRNA(Glu) to glutamate 1-semialdehyde (GSA).</text>
</comment>
<evidence type="ECO:0000256" key="6">
    <source>
        <dbReference type="ARBA" id="ARBA00023244"/>
    </source>
</evidence>
<dbReference type="InterPro" id="IPR036343">
    <property type="entry name" value="GluRdtase_N_sf"/>
</dbReference>
<name>A0A4R8VBD2_9MICO</name>
<organism evidence="16 17">
    <name type="scientific">Terrimesophilobacter mesophilus</name>
    <dbReference type="NCBI Taxonomy" id="433647"/>
    <lineage>
        <taxon>Bacteria</taxon>
        <taxon>Bacillati</taxon>
        <taxon>Actinomycetota</taxon>
        <taxon>Actinomycetes</taxon>
        <taxon>Micrococcales</taxon>
        <taxon>Microbacteriaceae</taxon>
        <taxon>Terrimesophilobacter</taxon>
    </lineage>
</organism>
<evidence type="ECO:0000256" key="12">
    <source>
        <dbReference type="PIRSR" id="PIRSR000445-4"/>
    </source>
</evidence>
<dbReference type="GO" id="GO:0008883">
    <property type="term" value="F:glutamyl-tRNA reductase activity"/>
    <property type="evidence" value="ECO:0007669"/>
    <property type="project" value="UniProtKB-UniRule"/>
</dbReference>
<feature type="active site" description="Nucleophile" evidence="8 9">
    <location>
        <position position="46"/>
    </location>
</feature>
<dbReference type="InterPro" id="IPR036291">
    <property type="entry name" value="NAD(P)-bd_dom_sf"/>
</dbReference>
<sequence length="406" mass="42692">MLVCASINHRTAPFDYLERLSAAAPTVLTGLHGRADVDGAIVLSTCNRFEVYLDSALEDVIPVVAEAAGVEAEPLRVHARVFQEHDVPRHLFSVASGLESVVVGEGEIAGQVGRALSAAQHAGSTSSPLERLFQAAAKTSRGVRTGTAISVAGRSLVHLALELAASRFADWSDLNVLLVGTGRYAAATVAALRMRGVTRMTVYSPTGRGPAFATSHGLRAASDLPAEVADADLIVTCTTVDGYALAAQHFGAARRTLVIDLGLPRNVNPDVATVDGIELLDLETVSLHAPLEELNSTSDAHEMVSSAATAFAAEQAVAPAVVALRKHVLDTLAEELGRRPASPETESALRHFAGVLLHGPSVRARELAIDGRSDEFAEALDALFDIRVPSRDDRSVDPAAATGEFR</sequence>
<comment type="subunit">
    <text evidence="8">Homodimer.</text>
</comment>
<dbReference type="GO" id="GO:0050661">
    <property type="term" value="F:NADP binding"/>
    <property type="evidence" value="ECO:0007669"/>
    <property type="project" value="InterPro"/>
</dbReference>
<reference evidence="16 17" key="1">
    <citation type="submission" date="2019-03" db="EMBL/GenBank/DDBJ databases">
        <title>Genomics of glacier-inhabiting Cryobacterium strains.</title>
        <authorList>
            <person name="Liu Q."/>
            <person name="Xin Y.-H."/>
        </authorList>
    </citation>
    <scope>NUCLEOTIDE SEQUENCE [LARGE SCALE GENOMIC DNA]</scope>
    <source>
        <strain evidence="16 17">CGMCC 1.10440</strain>
    </source>
</reference>
<dbReference type="HAMAP" id="MF_00087">
    <property type="entry name" value="Glu_tRNA_reductase"/>
    <property type="match status" value="1"/>
</dbReference>
<feature type="domain" description="Tetrapyrrole biosynthesis glutamyl-tRNA reductase dimerisation" evidence="13">
    <location>
        <begin position="302"/>
        <end position="386"/>
    </location>
</feature>
<proteinExistence type="inferred from homology"/>
<dbReference type="InterPro" id="IPR006151">
    <property type="entry name" value="Shikm_DH/Glu-tRNA_Rdtase"/>
</dbReference>
<dbReference type="Gene3D" id="3.30.460.30">
    <property type="entry name" value="Glutamyl-tRNA reductase, N-terminal domain"/>
    <property type="match status" value="1"/>
</dbReference>
<dbReference type="RefSeq" id="WP_104095793.1">
    <property type="nucleotide sequence ID" value="NZ_JACHBP010000001.1"/>
</dbReference>
<comment type="pathway">
    <text evidence="1 8">Porphyrin-containing compound metabolism; protoporphyrin-IX biosynthesis; 5-aminolevulinate from L-glutamyl-tRNA(Glu): step 1/2.</text>
</comment>
<evidence type="ECO:0000256" key="8">
    <source>
        <dbReference type="HAMAP-Rule" id="MF_00087"/>
    </source>
</evidence>
<dbReference type="EMBL" id="SOFI01000003">
    <property type="protein sequence ID" value="TFB79925.1"/>
    <property type="molecule type" value="Genomic_DNA"/>
</dbReference>
<keyword evidence="6 8" id="KW-0627">Porphyrin biosynthesis</keyword>
<evidence type="ECO:0000256" key="11">
    <source>
        <dbReference type="PIRSR" id="PIRSR000445-3"/>
    </source>
</evidence>
<feature type="binding site" evidence="8 11">
    <location>
        <begin position="180"/>
        <end position="185"/>
    </location>
    <ligand>
        <name>NADP(+)</name>
        <dbReference type="ChEBI" id="CHEBI:58349"/>
    </ligand>
</feature>
<dbReference type="PANTHER" id="PTHR43013:SF1">
    <property type="entry name" value="GLUTAMYL-TRNA REDUCTASE"/>
    <property type="match status" value="1"/>
</dbReference>
<keyword evidence="17" id="KW-1185">Reference proteome</keyword>
<dbReference type="PIRSF" id="PIRSF000445">
    <property type="entry name" value="4pyrrol_synth_GluRdtase"/>
    <property type="match status" value="1"/>
</dbReference>
<comment type="similarity">
    <text evidence="2 8">Belongs to the glutamyl-tRNA reductase family.</text>
</comment>
<feature type="binding site" evidence="8 10">
    <location>
        <begin position="105"/>
        <end position="107"/>
    </location>
    <ligand>
        <name>substrate</name>
    </ligand>
</feature>
<dbReference type="InterPro" id="IPR015896">
    <property type="entry name" value="4pyrrol_synth_GluRdtase_dimer"/>
</dbReference>
<dbReference type="NCBIfam" id="NF000750">
    <property type="entry name" value="PRK00045.3-4"/>
    <property type="match status" value="1"/>
</dbReference>
<evidence type="ECO:0000259" key="15">
    <source>
        <dbReference type="Pfam" id="PF05201"/>
    </source>
</evidence>
<evidence type="ECO:0000256" key="4">
    <source>
        <dbReference type="ARBA" id="ARBA00022857"/>
    </source>
</evidence>
<evidence type="ECO:0000313" key="16">
    <source>
        <dbReference type="EMBL" id="TFB79925.1"/>
    </source>
</evidence>
<evidence type="ECO:0000313" key="17">
    <source>
        <dbReference type="Proteomes" id="UP000298488"/>
    </source>
</evidence>
<dbReference type="Pfam" id="PF01488">
    <property type="entry name" value="Shikimate_DH"/>
    <property type="match status" value="1"/>
</dbReference>
<feature type="binding site" evidence="8 10">
    <location>
        <position position="100"/>
    </location>
    <ligand>
        <name>substrate</name>
    </ligand>
</feature>
<dbReference type="SUPFAM" id="SSF69742">
    <property type="entry name" value="Glutamyl tRNA-reductase catalytic, N-terminal domain"/>
    <property type="match status" value="1"/>
</dbReference>
<feature type="binding site" evidence="8 10">
    <location>
        <position position="111"/>
    </location>
    <ligand>
        <name>substrate</name>
    </ligand>
</feature>
<dbReference type="GO" id="GO:0019353">
    <property type="term" value="P:protoporphyrinogen IX biosynthetic process from glutamate"/>
    <property type="evidence" value="ECO:0007669"/>
    <property type="project" value="TreeGrafter"/>
</dbReference>
<evidence type="ECO:0000259" key="13">
    <source>
        <dbReference type="Pfam" id="PF00745"/>
    </source>
</evidence>
<dbReference type="EC" id="1.2.1.70" evidence="3 8"/>
<comment type="caution">
    <text evidence="16">The sequence shown here is derived from an EMBL/GenBank/DDBJ whole genome shotgun (WGS) entry which is preliminary data.</text>
</comment>
<keyword evidence="4 8" id="KW-0521">NADP</keyword>
<evidence type="ECO:0000256" key="7">
    <source>
        <dbReference type="ARBA" id="ARBA00047464"/>
    </source>
</evidence>
<dbReference type="InterPro" id="IPR015895">
    <property type="entry name" value="4pyrrol_synth_GluRdtase_N"/>
</dbReference>
<gene>
    <name evidence="8" type="primary">hemA</name>
    <name evidence="16" type="ORF">E3N84_07630</name>
</gene>
<dbReference type="Pfam" id="PF05201">
    <property type="entry name" value="GlutR_N"/>
    <property type="match status" value="1"/>
</dbReference>
<comment type="domain">
    <text evidence="8">Possesses an unusual extended V-shaped dimeric structure with each monomer consisting of three distinct domains arranged along a curved 'spinal' alpha-helix. The N-terminal catalytic domain specifically recognizes the glutamate moiety of the substrate. The second domain is the NADPH-binding domain, and the third C-terminal domain is responsible for dimerization.</text>
</comment>
<dbReference type="UniPathway" id="UPA00251">
    <property type="reaction ID" value="UER00316"/>
</dbReference>
<dbReference type="AlphaFoldDB" id="A0A4R8VBD2"/>
<evidence type="ECO:0000259" key="14">
    <source>
        <dbReference type="Pfam" id="PF01488"/>
    </source>
</evidence>
<dbReference type="SUPFAM" id="SSF51735">
    <property type="entry name" value="NAD(P)-binding Rossmann-fold domains"/>
    <property type="match status" value="1"/>
</dbReference>
<dbReference type="Gene3D" id="3.40.50.720">
    <property type="entry name" value="NAD(P)-binding Rossmann-like Domain"/>
    <property type="match status" value="1"/>
</dbReference>
<feature type="domain" description="Quinate/shikimate 5-dehydrogenase/glutamyl-tRNA reductase" evidence="14">
    <location>
        <begin position="162"/>
        <end position="283"/>
    </location>
</feature>
<dbReference type="InterPro" id="IPR000343">
    <property type="entry name" value="4pyrrol_synth_GluRdtase"/>
</dbReference>
<dbReference type="Proteomes" id="UP000298488">
    <property type="component" value="Unassembled WGS sequence"/>
</dbReference>
<comment type="catalytic activity">
    <reaction evidence="7 8">
        <text>(S)-4-amino-5-oxopentanoate + tRNA(Glu) + NADP(+) = L-glutamyl-tRNA(Glu) + NADPH + H(+)</text>
        <dbReference type="Rhea" id="RHEA:12344"/>
        <dbReference type="Rhea" id="RHEA-COMP:9663"/>
        <dbReference type="Rhea" id="RHEA-COMP:9680"/>
        <dbReference type="ChEBI" id="CHEBI:15378"/>
        <dbReference type="ChEBI" id="CHEBI:57501"/>
        <dbReference type="ChEBI" id="CHEBI:57783"/>
        <dbReference type="ChEBI" id="CHEBI:58349"/>
        <dbReference type="ChEBI" id="CHEBI:78442"/>
        <dbReference type="ChEBI" id="CHEBI:78520"/>
        <dbReference type="EC" id="1.2.1.70"/>
    </reaction>
</comment>
<dbReference type="FunFam" id="3.30.460.30:FF:000001">
    <property type="entry name" value="Glutamyl-tRNA reductase"/>
    <property type="match status" value="1"/>
</dbReference>
<protein>
    <recommendedName>
        <fullName evidence="3 8">Glutamyl-tRNA reductase</fullName>
        <shortName evidence="8">GluTR</shortName>
        <ecNumber evidence="3 8">1.2.1.70</ecNumber>
    </recommendedName>
</protein>
<evidence type="ECO:0000256" key="9">
    <source>
        <dbReference type="PIRSR" id="PIRSR000445-1"/>
    </source>
</evidence>
<dbReference type="Pfam" id="PF00745">
    <property type="entry name" value="GlutR_dimer"/>
    <property type="match status" value="1"/>
</dbReference>
<dbReference type="OrthoDB" id="110209at2"/>
<feature type="binding site" evidence="8 10">
    <location>
        <begin position="45"/>
        <end position="48"/>
    </location>
    <ligand>
        <name>substrate</name>
    </ligand>
</feature>
<feature type="site" description="Important for activity" evidence="8 12">
    <location>
        <position position="90"/>
    </location>
</feature>
<evidence type="ECO:0000256" key="1">
    <source>
        <dbReference type="ARBA" id="ARBA00005059"/>
    </source>
</evidence>
<evidence type="ECO:0000256" key="10">
    <source>
        <dbReference type="PIRSR" id="PIRSR000445-2"/>
    </source>
</evidence>
<evidence type="ECO:0000256" key="5">
    <source>
        <dbReference type="ARBA" id="ARBA00023002"/>
    </source>
</evidence>
<dbReference type="PANTHER" id="PTHR43013">
    <property type="entry name" value="GLUTAMYL-TRNA REDUCTASE"/>
    <property type="match status" value="1"/>
</dbReference>
<evidence type="ECO:0000256" key="3">
    <source>
        <dbReference type="ARBA" id="ARBA00012970"/>
    </source>
</evidence>
<evidence type="ECO:0000256" key="2">
    <source>
        <dbReference type="ARBA" id="ARBA00005916"/>
    </source>
</evidence>
<comment type="miscellaneous">
    <text evidence="8">During catalysis, the active site Cys acts as a nucleophile attacking the alpha-carbonyl group of tRNA-bound glutamate with the formation of a thioester intermediate between enzyme and glutamate, and the concomitant release of tRNA(Glu). The thioester intermediate is finally reduced by direct hydride transfer from NADPH, to form the product GSA.</text>
</comment>
<feature type="domain" description="Glutamyl-tRNA reductase N-terminal" evidence="15">
    <location>
        <begin position="6"/>
        <end position="147"/>
    </location>
</feature>
<keyword evidence="5 8" id="KW-0560">Oxidoreductase</keyword>
<accession>A0A4R8VBD2</accession>